<comment type="caution">
    <text evidence="1">The sequence shown here is derived from an EMBL/GenBank/DDBJ whole genome shotgun (WGS) entry which is preliminary data.</text>
</comment>
<evidence type="ECO:0000313" key="1">
    <source>
        <dbReference type="EMBL" id="KAA6375843.1"/>
    </source>
</evidence>
<proteinExistence type="predicted"/>
<dbReference type="EMBL" id="SNRW01010949">
    <property type="protein sequence ID" value="KAA6375843.1"/>
    <property type="molecule type" value="Genomic_DNA"/>
</dbReference>
<dbReference type="Proteomes" id="UP000324800">
    <property type="component" value="Unassembled WGS sequence"/>
</dbReference>
<gene>
    <name evidence="1" type="ORF">EZS28_028629</name>
</gene>
<name>A0A5J4V025_9EUKA</name>
<accession>A0A5J4V025</accession>
<evidence type="ECO:0000313" key="2">
    <source>
        <dbReference type="Proteomes" id="UP000324800"/>
    </source>
</evidence>
<protein>
    <submittedName>
        <fullName evidence="1">Uncharacterized protein</fullName>
    </submittedName>
</protein>
<organism evidence="1 2">
    <name type="scientific">Streblomastix strix</name>
    <dbReference type="NCBI Taxonomy" id="222440"/>
    <lineage>
        <taxon>Eukaryota</taxon>
        <taxon>Metamonada</taxon>
        <taxon>Preaxostyla</taxon>
        <taxon>Oxymonadida</taxon>
        <taxon>Streblomastigidae</taxon>
        <taxon>Streblomastix</taxon>
    </lineage>
</organism>
<reference evidence="1 2" key="1">
    <citation type="submission" date="2019-03" db="EMBL/GenBank/DDBJ databases">
        <title>Single cell metagenomics reveals metabolic interactions within the superorganism composed of flagellate Streblomastix strix and complex community of Bacteroidetes bacteria on its surface.</title>
        <authorList>
            <person name="Treitli S.C."/>
            <person name="Kolisko M."/>
            <person name="Husnik F."/>
            <person name="Keeling P."/>
            <person name="Hampl V."/>
        </authorList>
    </citation>
    <scope>NUCLEOTIDE SEQUENCE [LARGE SCALE GENOMIC DNA]</scope>
    <source>
        <strain evidence="1">ST1C</strain>
    </source>
</reference>
<sequence>MTIRSHTFIMPRSVDQNLGDEIRRFYLSSEIRIEVNLYQRIREKIFKFPGHIKPISSAGNFFYIVSDAAMQSNILYFFNDPFTAKFAYQFEPEAMNNADEINISIMTKEMVAKETGNVRAQSQTEDNFGNHKVANELLEFVKLHKTQIIVNTSGFMIMKSRRSQETPNIFKANMEYVVSFPGSTNHVMQPIDCVVAKQLCLSFILILRRLKIFRITKDQDEKLLVSAEREFVVRASIVAAQQSTVETYRLSSFRALTFWPRNSKKIVEFHYVIDDSPMSIHPNGRQTTWDMISAQTLTNTLPSIFAIAKKKKLDKNVKNLKSTNSKQLGKMLKKKRKRSVSVSSNFSQIDYIDVNLSESGYTTRRERHFTTKHHGKKNYDDLDSDTSNIQIEKSQKKKRQRKCKQINNSEIICQNYFTCQTTNNEHVLKPNKAQESCKK</sequence>
<dbReference type="AlphaFoldDB" id="A0A5J4V025"/>